<dbReference type="PROSITE" id="PS50885">
    <property type="entry name" value="HAMP"/>
    <property type="match status" value="1"/>
</dbReference>
<protein>
    <recommendedName>
        <fullName evidence="3">histidine kinase</fullName>
        <ecNumber evidence="3">2.7.13.3</ecNumber>
    </recommendedName>
</protein>
<dbReference type="RefSeq" id="WP_090766851.1">
    <property type="nucleotide sequence ID" value="NZ_FNFB01000011.1"/>
</dbReference>
<keyword evidence="14" id="KW-1185">Reference proteome</keyword>
<sequence length="471" mass="50543">MKVNRNDSIIGRITAFCAVVSILLCTLLAIILLNAVHRYASSALASETRADGGRVAATVETRGHVPGPLAQQPQRNVQVVDHQGNVVESTPALRGKPRMATFTADRQNTTQAVVCGGVFGEGNCSIVVAQSAHRPEGYWTVYSSSPAIPMYVDSGLAALVGGSAIVLITSITYLGNRIVTAALRPVNAIRRELDEINASNIARRVPVPARRDEIRELADTINHTLTRLDAAMTQQRQFASDASHDLRSPITAIHAELEDALLAPQDTSVSSLSSTIMNSVKRLEAIVCDLLTITKLDAGAPAVNAPVDLAALVEEECQMRPQGTKKFLCHLERGIQVCADRQRLGRLLTNLLDNADRHADSTITITVRHEPDSHRPAGIAVLEVQDDGPGVDPSKREFVFQRFARLDEARNKDAGGSGLGLPIARQIAEAACGSLRIEDSARGARFVLRLPCHAQDDITARSAAHSARGSS</sequence>
<comment type="catalytic activity">
    <reaction evidence="1">
        <text>ATP + protein L-histidine = ADP + protein N-phospho-L-histidine.</text>
        <dbReference type="EC" id="2.7.13.3"/>
    </reaction>
</comment>
<dbReference type="Pfam" id="PF00512">
    <property type="entry name" value="HisKA"/>
    <property type="match status" value="1"/>
</dbReference>
<dbReference type="CDD" id="cd06225">
    <property type="entry name" value="HAMP"/>
    <property type="match status" value="1"/>
</dbReference>
<dbReference type="GO" id="GO:0000155">
    <property type="term" value="F:phosphorelay sensor kinase activity"/>
    <property type="evidence" value="ECO:0007669"/>
    <property type="project" value="InterPro"/>
</dbReference>
<dbReference type="SMART" id="SM00304">
    <property type="entry name" value="HAMP"/>
    <property type="match status" value="1"/>
</dbReference>
<accession>A0A1G9EM75</accession>
<evidence type="ECO:0000259" key="12">
    <source>
        <dbReference type="PROSITE" id="PS50885"/>
    </source>
</evidence>
<dbReference type="InterPro" id="IPR005467">
    <property type="entry name" value="His_kinase_dom"/>
</dbReference>
<feature type="domain" description="HAMP" evidence="12">
    <location>
        <begin position="180"/>
        <end position="233"/>
    </location>
</feature>
<keyword evidence="8" id="KW-1133">Transmembrane helix</keyword>
<comment type="subcellular location">
    <subcellularLocation>
        <location evidence="2">Cell membrane</location>
    </subcellularLocation>
</comment>
<dbReference type="SUPFAM" id="SSF158472">
    <property type="entry name" value="HAMP domain-like"/>
    <property type="match status" value="1"/>
</dbReference>
<evidence type="ECO:0000313" key="13">
    <source>
        <dbReference type="EMBL" id="SDK77216.1"/>
    </source>
</evidence>
<keyword evidence="9" id="KW-0902">Two-component regulatory system</keyword>
<evidence type="ECO:0000256" key="1">
    <source>
        <dbReference type="ARBA" id="ARBA00000085"/>
    </source>
</evidence>
<evidence type="ECO:0000313" key="14">
    <source>
        <dbReference type="Proteomes" id="UP000198683"/>
    </source>
</evidence>
<dbReference type="STRING" id="683260.SAMN05421874_11145"/>
<dbReference type="Proteomes" id="UP000198683">
    <property type="component" value="Unassembled WGS sequence"/>
</dbReference>
<dbReference type="GO" id="GO:0005886">
    <property type="term" value="C:plasma membrane"/>
    <property type="evidence" value="ECO:0007669"/>
    <property type="project" value="UniProtKB-SubCell"/>
</dbReference>
<dbReference type="PROSITE" id="PS50109">
    <property type="entry name" value="HIS_KIN"/>
    <property type="match status" value="1"/>
</dbReference>
<keyword evidence="4" id="KW-0597">Phosphoprotein</keyword>
<dbReference type="CDD" id="cd00082">
    <property type="entry name" value="HisKA"/>
    <property type="match status" value="1"/>
</dbReference>
<dbReference type="InterPro" id="IPR003661">
    <property type="entry name" value="HisK_dim/P_dom"/>
</dbReference>
<dbReference type="PANTHER" id="PTHR45436:SF5">
    <property type="entry name" value="SENSOR HISTIDINE KINASE TRCS"/>
    <property type="match status" value="1"/>
</dbReference>
<keyword evidence="7 13" id="KW-0418">Kinase</keyword>
<keyword evidence="6" id="KW-0812">Transmembrane</keyword>
<dbReference type="EMBL" id="FNFB01000011">
    <property type="protein sequence ID" value="SDK77216.1"/>
    <property type="molecule type" value="Genomic_DNA"/>
</dbReference>
<evidence type="ECO:0000256" key="10">
    <source>
        <dbReference type="ARBA" id="ARBA00023136"/>
    </source>
</evidence>
<evidence type="ECO:0000256" key="5">
    <source>
        <dbReference type="ARBA" id="ARBA00022679"/>
    </source>
</evidence>
<evidence type="ECO:0000256" key="3">
    <source>
        <dbReference type="ARBA" id="ARBA00012438"/>
    </source>
</evidence>
<dbReference type="SMART" id="SM00387">
    <property type="entry name" value="HATPase_c"/>
    <property type="match status" value="1"/>
</dbReference>
<evidence type="ECO:0000256" key="2">
    <source>
        <dbReference type="ARBA" id="ARBA00004236"/>
    </source>
</evidence>
<keyword evidence="5" id="KW-0808">Transferase</keyword>
<organism evidence="13 14">
    <name type="scientific">Nonomuraea maritima</name>
    <dbReference type="NCBI Taxonomy" id="683260"/>
    <lineage>
        <taxon>Bacteria</taxon>
        <taxon>Bacillati</taxon>
        <taxon>Actinomycetota</taxon>
        <taxon>Actinomycetes</taxon>
        <taxon>Streptosporangiales</taxon>
        <taxon>Streptosporangiaceae</taxon>
        <taxon>Nonomuraea</taxon>
    </lineage>
</organism>
<dbReference type="EC" id="2.7.13.3" evidence="3"/>
<dbReference type="Gene3D" id="1.10.287.130">
    <property type="match status" value="1"/>
</dbReference>
<proteinExistence type="predicted"/>
<dbReference type="PANTHER" id="PTHR45436">
    <property type="entry name" value="SENSOR HISTIDINE KINASE YKOH"/>
    <property type="match status" value="1"/>
</dbReference>
<evidence type="ECO:0000259" key="11">
    <source>
        <dbReference type="PROSITE" id="PS50109"/>
    </source>
</evidence>
<gene>
    <name evidence="13" type="ORF">SAMN05421874_11145</name>
</gene>
<dbReference type="InterPro" id="IPR036890">
    <property type="entry name" value="HATPase_C_sf"/>
</dbReference>
<name>A0A1G9EM75_9ACTN</name>
<dbReference type="InterPro" id="IPR050428">
    <property type="entry name" value="TCS_sensor_his_kinase"/>
</dbReference>
<dbReference type="InterPro" id="IPR003660">
    <property type="entry name" value="HAMP_dom"/>
</dbReference>
<evidence type="ECO:0000256" key="6">
    <source>
        <dbReference type="ARBA" id="ARBA00022692"/>
    </source>
</evidence>
<dbReference type="InterPro" id="IPR003594">
    <property type="entry name" value="HATPase_dom"/>
</dbReference>
<dbReference type="Gene3D" id="3.30.565.10">
    <property type="entry name" value="Histidine kinase-like ATPase, C-terminal domain"/>
    <property type="match status" value="1"/>
</dbReference>
<dbReference type="Pfam" id="PF00672">
    <property type="entry name" value="HAMP"/>
    <property type="match status" value="1"/>
</dbReference>
<dbReference type="SUPFAM" id="SSF47384">
    <property type="entry name" value="Homodimeric domain of signal transducing histidine kinase"/>
    <property type="match status" value="1"/>
</dbReference>
<keyword evidence="10" id="KW-0472">Membrane</keyword>
<dbReference type="AlphaFoldDB" id="A0A1G9EM75"/>
<dbReference type="SUPFAM" id="SSF55874">
    <property type="entry name" value="ATPase domain of HSP90 chaperone/DNA topoisomerase II/histidine kinase"/>
    <property type="match status" value="1"/>
</dbReference>
<dbReference type="OrthoDB" id="9786919at2"/>
<dbReference type="Pfam" id="PF02518">
    <property type="entry name" value="HATPase_c"/>
    <property type="match status" value="1"/>
</dbReference>
<dbReference type="PRINTS" id="PR00344">
    <property type="entry name" value="BCTRLSENSOR"/>
</dbReference>
<reference evidence="13 14" key="1">
    <citation type="submission" date="2016-10" db="EMBL/GenBank/DDBJ databases">
        <authorList>
            <person name="de Groot N.N."/>
        </authorList>
    </citation>
    <scope>NUCLEOTIDE SEQUENCE [LARGE SCALE GENOMIC DNA]</scope>
    <source>
        <strain evidence="13 14">CGMCC 4.5681</strain>
    </source>
</reference>
<dbReference type="InterPro" id="IPR036097">
    <property type="entry name" value="HisK_dim/P_sf"/>
</dbReference>
<dbReference type="InterPro" id="IPR004358">
    <property type="entry name" value="Sig_transdc_His_kin-like_C"/>
</dbReference>
<evidence type="ECO:0000256" key="8">
    <source>
        <dbReference type="ARBA" id="ARBA00022989"/>
    </source>
</evidence>
<evidence type="ECO:0000256" key="4">
    <source>
        <dbReference type="ARBA" id="ARBA00022553"/>
    </source>
</evidence>
<evidence type="ECO:0000256" key="9">
    <source>
        <dbReference type="ARBA" id="ARBA00023012"/>
    </source>
</evidence>
<evidence type="ECO:0000256" key="7">
    <source>
        <dbReference type="ARBA" id="ARBA00022777"/>
    </source>
</evidence>
<feature type="domain" description="Histidine kinase" evidence="11">
    <location>
        <begin position="241"/>
        <end position="454"/>
    </location>
</feature>
<dbReference type="SMART" id="SM00388">
    <property type="entry name" value="HisKA"/>
    <property type="match status" value="1"/>
</dbReference>